<sequence>MQIQVEAKQQFRVWGVFDGERFDRNFPSAAAWRAWRSLNERRYEIEVLGMKSEAA</sequence>
<dbReference type="Proteomes" id="UP000319824">
    <property type="component" value="Unassembled WGS sequence"/>
</dbReference>
<name>A0A559TDZ0_9HYPH</name>
<gene>
    <name evidence="1" type="ORF">BCL32_0986</name>
</gene>
<dbReference type="RefSeq" id="WP_022717944.1">
    <property type="nucleotide sequence ID" value="NZ_ATTQ01000019.1"/>
</dbReference>
<accession>A0A559TDZ0</accession>
<organism evidence="1 2">
    <name type="scientific">Rhizobium mongolense USDA 1844</name>
    <dbReference type="NCBI Taxonomy" id="1079460"/>
    <lineage>
        <taxon>Bacteria</taxon>
        <taxon>Pseudomonadati</taxon>
        <taxon>Pseudomonadota</taxon>
        <taxon>Alphaproteobacteria</taxon>
        <taxon>Hyphomicrobiales</taxon>
        <taxon>Rhizobiaceae</taxon>
        <taxon>Rhizobium/Agrobacterium group</taxon>
        <taxon>Rhizobium</taxon>
    </lineage>
</organism>
<dbReference type="AlphaFoldDB" id="A0A559TDZ0"/>
<reference evidence="1 2" key="1">
    <citation type="submission" date="2019-06" db="EMBL/GenBank/DDBJ databases">
        <title>Pac Bio to generate improved reference genome sequences for organisms with transposon mutant libraries (support for FEBA project).</title>
        <authorList>
            <person name="Blow M."/>
        </authorList>
    </citation>
    <scope>NUCLEOTIDE SEQUENCE [LARGE SCALE GENOMIC DNA]</scope>
    <source>
        <strain evidence="1 2">USDA 1844</strain>
    </source>
</reference>
<evidence type="ECO:0000313" key="1">
    <source>
        <dbReference type="EMBL" id="TVZ72799.1"/>
    </source>
</evidence>
<evidence type="ECO:0000313" key="2">
    <source>
        <dbReference type="Proteomes" id="UP000319824"/>
    </source>
</evidence>
<dbReference type="EMBL" id="VISO01000002">
    <property type="protein sequence ID" value="TVZ72799.1"/>
    <property type="molecule type" value="Genomic_DNA"/>
</dbReference>
<proteinExistence type="predicted"/>
<protein>
    <submittedName>
        <fullName evidence="1">Uncharacterized protein</fullName>
    </submittedName>
</protein>
<comment type="caution">
    <text evidence="1">The sequence shown here is derived from an EMBL/GenBank/DDBJ whole genome shotgun (WGS) entry which is preliminary data.</text>
</comment>